<keyword evidence="8" id="KW-1185">Reference proteome</keyword>
<evidence type="ECO:0000256" key="4">
    <source>
        <dbReference type="ARBA" id="ARBA00022840"/>
    </source>
</evidence>
<evidence type="ECO:0000259" key="6">
    <source>
        <dbReference type="PROSITE" id="PS51194"/>
    </source>
</evidence>
<dbReference type="GO" id="GO:0003676">
    <property type="term" value="F:nucleic acid binding"/>
    <property type="evidence" value="ECO:0007669"/>
    <property type="project" value="InterPro"/>
</dbReference>
<dbReference type="OrthoDB" id="5575at2759"/>
<keyword evidence="4" id="KW-0067">ATP-binding</keyword>
<dbReference type="InterPro" id="IPR011545">
    <property type="entry name" value="DEAD/DEAH_box_helicase_dom"/>
</dbReference>
<dbReference type="VEuPathDB" id="MicrosporidiaDB:EHP00_1778"/>
<dbReference type="GO" id="GO:0005524">
    <property type="term" value="F:ATP binding"/>
    <property type="evidence" value="ECO:0007669"/>
    <property type="project" value="UniProtKB-KW"/>
</dbReference>
<gene>
    <name evidence="7" type="ORF">EHP00_1778</name>
</gene>
<evidence type="ECO:0000256" key="1">
    <source>
        <dbReference type="ARBA" id="ARBA00022741"/>
    </source>
</evidence>
<sequence length="1404" mass="162694">MEDGKALSNEYTSTNNTLNTVNKEFIDSKENIYKKENKKYYLKYSYKYTNIGHAFAGIGYVLVDIDGVIEEVLKKNNLSISLLPTLFLLEYFEFVHNALKGSFQDVRYFYIESESLNNRECGQEENMKFYDFYRKAFQNIFGITLYKNINREERVAFIVTSFGNESIFNSSINNGYYTTCIDSFIFQDDSIYGHIFTPNTSLLENNSLKDVNTVNLFEDFKIIKNTGEKTNSNFRKEILQKYEIKVGENEMIEFKNLDEINKSQHSFSLDGSISFYEDHYLSNRLFTMHKLMQEKKEFALKNDIESVMNGLDLCMPPIPEKVSMKHIQNITKSAKSLCDGNFMFSDALMFAVEDTATAGSISKKSQKIIEQNNKKKEVEKAKADISWLNNFFSNYMKLKTYSEKRKYVEGMKINNEAINRKLLLLKIELYSQIWNIETKSENPDESKLIPLYLSCLEYMNKYNLVQEKESTQKGKNSKSTQSINKDLLYNKEEMDFVAEIFSNAGFECTTKEILKKFNLESENVKGEVKVSDIDLYFQLKYCGQYLKRSLGTKKDNRVPFEPDAWQVQLLDAVDAEKSAIISAPTSSGKTFICYYVVEKLLKNFKKNKNTKTGGISNKTESIKFKEQENVITDETSFSTIFDKLSNLTLTKPTLKSSKLNIVVFCLPTKALANQVSADIYARFKPLKNVNLQGTLMNDRCSEPYNSQVLITIPSMLEMVLLNEVCNISYLVIDEVHKINDPLLCNKLERVIHMAQCPMLLLSATIGNLSEFYAWFKQIESSKGRETELVTHKERFCELRHFAYVFGKENKNNMVKLNCMFAYTQQHLKDFGFGDDLQFLPEELLNIFYYIYMVLTDKKLIKKLAPRKFFKSNIISKHDVKQYEIHLLETFQHWVQKEILTDEQVNEVYKLLTGDAHEIFDKKENLQKTTTDALLDNIYNVCVDLQKDNLLPAIFFITDREMCDKILRRLVKEMSEFDEIVETKKEKNISKEKPVILKKEQWIEDSIQNEQVKQEGKIRHTFCGMENKLSEYEVKQELKDAPAYIVEAALRGVGIHHNEVSRKTKSAMEILFRKKHIKVLIATETLSLGINMPCRTAVFYGDSVDLDPMNYKQMAGRAGRRGYDTLGNVVYCGMTKSRIQNLMVSMLPKLKGGNINTHASYALFGSNKNLLENCLKKRTLGEFIKSKSEEKNILDINSLSENTKSKNEKINSQISSFKFIYKENCYLRDLYFRNREHESSIFIFGYLFDNGMVDYSENAFMLLVSHLFEVIPAIDSDIFLEDLSPSILSAISNLVENTGKNTKKYLQSNVTSSDLSVYSSSVLHLLKCNKNSYIYDFYSHGSKGKINHINKIGTGELWRRLQSIQIFIDSVVDMVERYFTTGDERYKKLKVIQKNFEEKYRAIFA</sequence>
<keyword evidence="2" id="KW-0378">Hydrolase</keyword>
<name>A0A1W0E4F5_9MICR</name>
<accession>A0A1W0E4F5</accession>
<evidence type="ECO:0000256" key="2">
    <source>
        <dbReference type="ARBA" id="ARBA00022801"/>
    </source>
</evidence>
<dbReference type="Pfam" id="PF00270">
    <property type="entry name" value="DEAD"/>
    <property type="match status" value="1"/>
</dbReference>
<dbReference type="InterPro" id="IPR001650">
    <property type="entry name" value="Helicase_C-like"/>
</dbReference>
<evidence type="ECO:0000259" key="5">
    <source>
        <dbReference type="PROSITE" id="PS51192"/>
    </source>
</evidence>
<dbReference type="PANTHER" id="PTHR44533">
    <property type="entry name" value="DEAD/H RNA HELICASE, PUTATIVE-RELATED"/>
    <property type="match status" value="1"/>
</dbReference>
<dbReference type="PANTHER" id="PTHR44533:SF4">
    <property type="entry name" value="DEAD_H RNA HELICASE, PUTATIVE-RELATED"/>
    <property type="match status" value="1"/>
</dbReference>
<dbReference type="PROSITE" id="PS51192">
    <property type="entry name" value="HELICASE_ATP_BIND_1"/>
    <property type="match status" value="1"/>
</dbReference>
<evidence type="ECO:0000313" key="7">
    <source>
        <dbReference type="EMBL" id="OQS54147.1"/>
    </source>
</evidence>
<dbReference type="InterPro" id="IPR052431">
    <property type="entry name" value="SKI2_subfamily_helicases"/>
</dbReference>
<feature type="domain" description="Helicase ATP-binding" evidence="5">
    <location>
        <begin position="570"/>
        <end position="783"/>
    </location>
</feature>
<dbReference type="InterPro" id="IPR027417">
    <property type="entry name" value="P-loop_NTPase"/>
</dbReference>
<dbReference type="Pfam" id="PF00271">
    <property type="entry name" value="Helicase_C"/>
    <property type="match status" value="1"/>
</dbReference>
<dbReference type="STRING" id="646526.A0A1W0E4F5"/>
<protein>
    <submittedName>
        <fullName evidence="7">Uncharacterized protein</fullName>
    </submittedName>
</protein>
<dbReference type="PROSITE" id="PS51194">
    <property type="entry name" value="HELICASE_CTER"/>
    <property type="match status" value="1"/>
</dbReference>
<dbReference type="GO" id="GO:0005737">
    <property type="term" value="C:cytoplasm"/>
    <property type="evidence" value="ECO:0007669"/>
    <property type="project" value="TreeGrafter"/>
</dbReference>
<keyword evidence="3" id="KW-0347">Helicase</keyword>
<dbReference type="SMART" id="SM00490">
    <property type="entry name" value="HELICc"/>
    <property type="match status" value="1"/>
</dbReference>
<evidence type="ECO:0000256" key="3">
    <source>
        <dbReference type="ARBA" id="ARBA00022806"/>
    </source>
</evidence>
<feature type="domain" description="Helicase C-terminal" evidence="6">
    <location>
        <begin position="998"/>
        <end position="1170"/>
    </location>
</feature>
<dbReference type="GO" id="GO:0016787">
    <property type="term" value="F:hydrolase activity"/>
    <property type="evidence" value="ECO:0007669"/>
    <property type="project" value="UniProtKB-KW"/>
</dbReference>
<evidence type="ECO:0000313" key="8">
    <source>
        <dbReference type="Proteomes" id="UP000192758"/>
    </source>
</evidence>
<organism evidence="7 8">
    <name type="scientific">Ecytonucleospora hepatopenaei</name>
    <dbReference type="NCBI Taxonomy" id="646526"/>
    <lineage>
        <taxon>Eukaryota</taxon>
        <taxon>Fungi</taxon>
        <taxon>Fungi incertae sedis</taxon>
        <taxon>Microsporidia</taxon>
        <taxon>Enterocytozoonidae</taxon>
        <taxon>Ecytonucleospora</taxon>
    </lineage>
</organism>
<reference evidence="7 8" key="1">
    <citation type="journal article" date="2017" name="Environ. Microbiol.">
        <title>Decay of the glycolytic pathway and adaptation to intranuclear parasitism within Enterocytozoonidae microsporidia.</title>
        <authorList>
            <person name="Wiredu Boakye D."/>
            <person name="Jaroenlak P."/>
            <person name="Prachumwat A."/>
            <person name="Williams T.A."/>
            <person name="Bateman K.S."/>
            <person name="Itsathitphaisarn O."/>
            <person name="Sritunyalucksana K."/>
            <person name="Paszkiewicz K.H."/>
            <person name="Moore K.A."/>
            <person name="Stentiford G.D."/>
            <person name="Williams B.A."/>
        </authorList>
    </citation>
    <scope>NUCLEOTIDE SEQUENCE [LARGE SCALE GENOMIC DNA]</scope>
    <source>
        <strain evidence="7 8">TH1</strain>
    </source>
</reference>
<proteinExistence type="predicted"/>
<dbReference type="SUPFAM" id="SSF52540">
    <property type="entry name" value="P-loop containing nucleoside triphosphate hydrolases"/>
    <property type="match status" value="2"/>
</dbReference>
<comment type="caution">
    <text evidence="7">The sequence shown here is derived from an EMBL/GenBank/DDBJ whole genome shotgun (WGS) entry which is preliminary data.</text>
</comment>
<dbReference type="Proteomes" id="UP000192758">
    <property type="component" value="Unassembled WGS sequence"/>
</dbReference>
<dbReference type="SMART" id="SM00487">
    <property type="entry name" value="DEXDc"/>
    <property type="match status" value="1"/>
</dbReference>
<dbReference type="Gene3D" id="3.40.50.300">
    <property type="entry name" value="P-loop containing nucleotide triphosphate hydrolases"/>
    <property type="match status" value="3"/>
</dbReference>
<dbReference type="EMBL" id="MNPJ01000022">
    <property type="protein sequence ID" value="OQS54147.1"/>
    <property type="molecule type" value="Genomic_DNA"/>
</dbReference>
<dbReference type="GO" id="GO:0004386">
    <property type="term" value="F:helicase activity"/>
    <property type="evidence" value="ECO:0007669"/>
    <property type="project" value="UniProtKB-KW"/>
</dbReference>
<keyword evidence="1" id="KW-0547">Nucleotide-binding</keyword>
<dbReference type="InterPro" id="IPR014001">
    <property type="entry name" value="Helicase_ATP-bd"/>
</dbReference>